<proteinExistence type="predicted"/>
<gene>
    <name evidence="1" type="ORF">KIK155_LOCUS27200</name>
    <name evidence="2" type="ORF">TOA249_LOCUS21486</name>
</gene>
<organism evidence="2 3">
    <name type="scientific">Rotaria socialis</name>
    <dbReference type="NCBI Taxonomy" id="392032"/>
    <lineage>
        <taxon>Eukaryota</taxon>
        <taxon>Metazoa</taxon>
        <taxon>Spiralia</taxon>
        <taxon>Gnathifera</taxon>
        <taxon>Rotifera</taxon>
        <taxon>Eurotatoria</taxon>
        <taxon>Bdelloidea</taxon>
        <taxon>Philodinida</taxon>
        <taxon>Philodinidae</taxon>
        <taxon>Rotaria</taxon>
    </lineage>
</organism>
<comment type="caution">
    <text evidence="2">The sequence shown here is derived from an EMBL/GenBank/DDBJ whole genome shotgun (WGS) entry which is preliminary data.</text>
</comment>
<name>A0A821MKX3_9BILA</name>
<evidence type="ECO:0000313" key="2">
    <source>
        <dbReference type="EMBL" id="CAF4769249.1"/>
    </source>
</evidence>
<sequence length="147" mass="16736">MASSTASANKIHDSLETYSIFWLDVSVNNEENVVVQKKLRNIINQLRAFVNPEEFLGRVRNIQQGDLTILIVSGQMGRSVVPEMQTLPQISSIYVYCFDKEANLQWSQPYSKVKAMCIKLDELIDIIRADQNNLGKNEEVLSMDILD</sequence>
<evidence type="ECO:0000313" key="3">
    <source>
        <dbReference type="Proteomes" id="UP000663838"/>
    </source>
</evidence>
<reference evidence="2" key="1">
    <citation type="submission" date="2021-02" db="EMBL/GenBank/DDBJ databases">
        <authorList>
            <person name="Nowell W R."/>
        </authorList>
    </citation>
    <scope>NUCLEOTIDE SEQUENCE</scope>
</reference>
<accession>A0A821MKX3</accession>
<dbReference type="Proteomes" id="UP000663865">
    <property type="component" value="Unassembled WGS sequence"/>
</dbReference>
<protein>
    <submittedName>
        <fullName evidence="2">Uncharacterized protein</fullName>
    </submittedName>
</protein>
<dbReference type="EMBL" id="CAJOBS010001860">
    <property type="protein sequence ID" value="CAF4769249.1"/>
    <property type="molecule type" value="Genomic_DNA"/>
</dbReference>
<dbReference type="Proteomes" id="UP000663838">
    <property type="component" value="Unassembled WGS sequence"/>
</dbReference>
<dbReference type="AlphaFoldDB" id="A0A821MKX3"/>
<dbReference type="EMBL" id="CAJNYV010004929">
    <property type="protein sequence ID" value="CAF3709130.1"/>
    <property type="molecule type" value="Genomic_DNA"/>
</dbReference>
<evidence type="ECO:0000313" key="1">
    <source>
        <dbReference type="EMBL" id="CAF3709130.1"/>
    </source>
</evidence>